<name>B6JDM1_AFIC5</name>
<accession>B6JDM1</accession>
<dbReference type="PATRIC" id="fig|504832.7.peg.3304"/>
<gene>
    <name evidence="2" type="ordered locus">OCA5_c31360</name>
</gene>
<organism evidence="2 3">
    <name type="scientific">Afipia carboxidovorans (strain ATCC 49405 / DSM 1227 / KCTC 32145 / OM5)</name>
    <name type="common">Oligotropha carboxidovorans</name>
    <dbReference type="NCBI Taxonomy" id="504832"/>
    <lineage>
        <taxon>Bacteria</taxon>
        <taxon>Pseudomonadati</taxon>
        <taxon>Pseudomonadota</taxon>
        <taxon>Alphaproteobacteria</taxon>
        <taxon>Hyphomicrobiales</taxon>
        <taxon>Nitrobacteraceae</taxon>
        <taxon>Afipia</taxon>
    </lineage>
</organism>
<dbReference type="InterPro" id="IPR045599">
    <property type="entry name" value="DUF6456"/>
</dbReference>
<dbReference type="KEGG" id="ocg:OCA5_c31360"/>
<sequence>MTGKKAARQKKAAPRNLKQARLITRQVTEFDPNGVEVTHHRTVDTLGLMLRSGAITPAMHAAGRDFQAAFTIACLDSMPRVNLTPMARSPSPAHDVCHRSDRQLAARERVARAIDALGGHGAPAGSCVWHVVGMQTSVREWALRQGWCGRPVRQESAQGILVAALGVLVKHYGIRDAGERKGV</sequence>
<dbReference type="KEGG" id="oca:OCAR_4814"/>
<evidence type="ECO:0000259" key="1">
    <source>
        <dbReference type="Pfam" id="PF20057"/>
    </source>
</evidence>
<dbReference type="OrthoDB" id="7476630at2"/>
<dbReference type="STRING" id="504832.OCA5_c31360"/>
<dbReference type="Proteomes" id="UP000007730">
    <property type="component" value="Chromosome"/>
</dbReference>
<proteinExistence type="predicted"/>
<keyword evidence="3" id="KW-1185">Reference proteome</keyword>
<dbReference type="EMBL" id="CP002826">
    <property type="protein sequence ID" value="AEI07820.1"/>
    <property type="molecule type" value="Genomic_DNA"/>
</dbReference>
<reference evidence="2 3" key="1">
    <citation type="journal article" date="2011" name="J. Bacteriol.">
        <title>Complete genome sequences of the chemolithoautotrophic Oligotropha carboxidovorans strains OM4 and OM5.</title>
        <authorList>
            <person name="Volland S."/>
            <person name="Rachinger M."/>
            <person name="Strittmatter A."/>
            <person name="Daniel R."/>
            <person name="Gottschalk G."/>
            <person name="Meyer O."/>
        </authorList>
    </citation>
    <scope>NUCLEOTIDE SEQUENCE [LARGE SCALE GENOMIC DNA]</scope>
    <source>
        <strain evidence="3">ATCC 49405 / DSM 1227 / KCTC 32145 / OM5</strain>
    </source>
</reference>
<dbReference type="AlphaFoldDB" id="B6JDM1"/>
<dbReference type="HOGENOM" id="CLU_125996_0_0_5"/>
<dbReference type="Pfam" id="PF20057">
    <property type="entry name" value="DUF6456"/>
    <property type="match status" value="1"/>
</dbReference>
<dbReference type="eggNOG" id="ENOG5032XJE">
    <property type="taxonomic scope" value="Bacteria"/>
</dbReference>
<evidence type="ECO:0000313" key="3">
    <source>
        <dbReference type="Proteomes" id="UP000007730"/>
    </source>
</evidence>
<feature type="domain" description="DUF6456" evidence="1">
    <location>
        <begin position="55"/>
        <end position="173"/>
    </location>
</feature>
<dbReference type="RefSeq" id="WP_012561981.1">
    <property type="nucleotide sequence ID" value="NC_011386.1"/>
</dbReference>
<protein>
    <recommendedName>
        <fullName evidence="1">DUF6456 domain-containing protein</fullName>
    </recommendedName>
</protein>
<evidence type="ECO:0000313" key="2">
    <source>
        <dbReference type="EMBL" id="AEI07820.1"/>
    </source>
</evidence>